<evidence type="ECO:0000313" key="2">
    <source>
        <dbReference type="EMBL" id="ABG57965.1"/>
    </source>
</evidence>
<organism evidence="2 3">
    <name type="scientific">Cytophaga hutchinsonii (strain ATCC 33406 / DSM 1761 / CIP 103989 / NBRC 15051 / NCIMB 9469 / D465)</name>
    <dbReference type="NCBI Taxonomy" id="269798"/>
    <lineage>
        <taxon>Bacteria</taxon>
        <taxon>Pseudomonadati</taxon>
        <taxon>Bacteroidota</taxon>
        <taxon>Cytophagia</taxon>
        <taxon>Cytophagales</taxon>
        <taxon>Cytophagaceae</taxon>
        <taxon>Cytophaga</taxon>
    </lineage>
</organism>
<dbReference type="SUPFAM" id="SSF51206">
    <property type="entry name" value="cAMP-binding domain-like"/>
    <property type="match status" value="1"/>
</dbReference>
<dbReference type="EMBL" id="CP000383">
    <property type="protein sequence ID" value="ABG57965.1"/>
    <property type="molecule type" value="Genomic_DNA"/>
</dbReference>
<dbReference type="RefSeq" id="WP_011584081.1">
    <property type="nucleotide sequence ID" value="NC_008255.1"/>
</dbReference>
<dbReference type="InterPro" id="IPR000595">
    <property type="entry name" value="cNMP-bd_dom"/>
</dbReference>
<dbReference type="Pfam" id="PF00027">
    <property type="entry name" value="cNMP_binding"/>
    <property type="match status" value="1"/>
</dbReference>
<gene>
    <name evidence="2" type="primary">fnr</name>
    <name evidence="2" type="ordered locus">CHU_0678</name>
</gene>
<dbReference type="Proteomes" id="UP000001822">
    <property type="component" value="Chromosome"/>
</dbReference>
<dbReference type="InterPro" id="IPR018490">
    <property type="entry name" value="cNMP-bd_dom_sf"/>
</dbReference>
<keyword evidence="3" id="KW-1185">Reference proteome</keyword>
<dbReference type="KEGG" id="chu:CHU_0678"/>
<proteinExistence type="predicted"/>
<dbReference type="CDD" id="cd00038">
    <property type="entry name" value="CAP_ED"/>
    <property type="match status" value="1"/>
</dbReference>
<reference evidence="2 3" key="1">
    <citation type="journal article" date="2007" name="Appl. Environ. Microbiol.">
        <title>Genome sequence of the cellulolytic gliding bacterium Cytophaga hutchinsonii.</title>
        <authorList>
            <person name="Xie G."/>
            <person name="Bruce D.C."/>
            <person name="Challacombe J.F."/>
            <person name="Chertkov O."/>
            <person name="Detter J.C."/>
            <person name="Gilna P."/>
            <person name="Han C.S."/>
            <person name="Lucas S."/>
            <person name="Misra M."/>
            <person name="Myers G.L."/>
            <person name="Richardson P."/>
            <person name="Tapia R."/>
            <person name="Thayer N."/>
            <person name="Thompson L.S."/>
            <person name="Brettin T.S."/>
            <person name="Henrissat B."/>
            <person name="Wilson D.B."/>
            <person name="McBride M.J."/>
        </authorList>
    </citation>
    <scope>NUCLEOTIDE SEQUENCE [LARGE SCALE GENOMIC DNA]</scope>
    <source>
        <strain evidence="3">ATCC 33406 / DSM 1761 / CIP 103989 / NBRC 15051 / NCIMB 9469 / D465</strain>
    </source>
</reference>
<sequence length="193" mass="22268">MHDALRAYIEKYASEKISDADFEEVKKAFTFKRYKKGQFLLQEGEVSKYTAFVLKGSMRQYSVDAKGTEHIIHFGIENWWVGDRESSTMLTPSNYNIDAIEDTEVLLTTSEDLQQLTAALPVIGKMVNTMNQRNFIASQKRIHDALSLTAEERYLELLKNHPDFLQRFPQTMLASYLGITAETYSRIRKKALK</sequence>
<protein>
    <submittedName>
        <fullName evidence="2">Cyclic nucleotide binding-regulatory protein</fullName>
    </submittedName>
</protein>
<evidence type="ECO:0000313" key="3">
    <source>
        <dbReference type="Proteomes" id="UP000001822"/>
    </source>
</evidence>
<dbReference type="InterPro" id="IPR014710">
    <property type="entry name" value="RmlC-like_jellyroll"/>
</dbReference>
<dbReference type="AlphaFoldDB" id="A0A6N4SNS0"/>
<dbReference type="Gene3D" id="2.60.120.10">
    <property type="entry name" value="Jelly Rolls"/>
    <property type="match status" value="1"/>
</dbReference>
<accession>A0A6N4SNS0</accession>
<evidence type="ECO:0000259" key="1">
    <source>
        <dbReference type="Pfam" id="PF00027"/>
    </source>
</evidence>
<dbReference type="OrthoDB" id="1933280at2"/>
<feature type="domain" description="Cyclic nucleotide-binding" evidence="1">
    <location>
        <begin position="32"/>
        <end position="117"/>
    </location>
</feature>
<name>A0A6N4SNS0_CYTH3</name>